<reference evidence="2" key="1">
    <citation type="journal article" date="2014" name="Front. Microbiol.">
        <title>High frequency of phylogenetically diverse reductive dehalogenase-homologous genes in deep subseafloor sedimentary metagenomes.</title>
        <authorList>
            <person name="Kawai M."/>
            <person name="Futagami T."/>
            <person name="Toyoda A."/>
            <person name="Takaki Y."/>
            <person name="Nishi S."/>
            <person name="Hori S."/>
            <person name="Arai W."/>
            <person name="Tsubouchi T."/>
            <person name="Morono Y."/>
            <person name="Uchiyama I."/>
            <person name="Ito T."/>
            <person name="Fujiyama A."/>
            <person name="Inagaki F."/>
            <person name="Takami H."/>
        </authorList>
    </citation>
    <scope>NUCLEOTIDE SEQUENCE</scope>
    <source>
        <strain evidence="2">Expedition CK06-06</strain>
    </source>
</reference>
<dbReference type="InterPro" id="IPR013783">
    <property type="entry name" value="Ig-like_fold"/>
</dbReference>
<protein>
    <recommendedName>
        <fullName evidence="3">Fibronectin type-III domain-containing protein</fullName>
    </recommendedName>
</protein>
<sequence>TYRAMARDKSSSQHATDWSPAISATTLDGTAPTPADMGWSTAPYATGPSSISMTATTATDPSGVQYYFKNVTIADGSHDSGWQDSETYNDTGLDELTTYAYRVKARDKSSNHNENNWSSPDATATTEDGTAPDPNPLTWSVEPYATGTTSISMTATTATDDSGVQYYFEETSGNPGGSDSGWQSGNTYVDDTLSESTQYTYRVKAQDMSTNNNQTGWS</sequence>
<evidence type="ECO:0008006" key="3">
    <source>
        <dbReference type="Google" id="ProtNLM"/>
    </source>
</evidence>
<comment type="caution">
    <text evidence="2">The sequence shown here is derived from an EMBL/GenBank/DDBJ whole genome shotgun (WGS) entry which is preliminary data.</text>
</comment>
<dbReference type="SUPFAM" id="SSF49265">
    <property type="entry name" value="Fibronectin type III"/>
    <property type="match status" value="1"/>
</dbReference>
<organism evidence="2">
    <name type="scientific">marine sediment metagenome</name>
    <dbReference type="NCBI Taxonomy" id="412755"/>
    <lineage>
        <taxon>unclassified sequences</taxon>
        <taxon>metagenomes</taxon>
        <taxon>ecological metagenomes</taxon>
    </lineage>
</organism>
<evidence type="ECO:0000313" key="2">
    <source>
        <dbReference type="EMBL" id="GAG48401.1"/>
    </source>
</evidence>
<evidence type="ECO:0000256" key="1">
    <source>
        <dbReference type="SAM" id="MobiDB-lite"/>
    </source>
</evidence>
<feature type="non-terminal residue" evidence="2">
    <location>
        <position position="1"/>
    </location>
</feature>
<feature type="non-terminal residue" evidence="2">
    <location>
        <position position="218"/>
    </location>
</feature>
<dbReference type="EMBL" id="BARS01054395">
    <property type="protein sequence ID" value="GAG48401.1"/>
    <property type="molecule type" value="Genomic_DNA"/>
</dbReference>
<feature type="compositionally biased region" description="Basic and acidic residues" evidence="1">
    <location>
        <begin position="1"/>
        <end position="11"/>
    </location>
</feature>
<feature type="region of interest" description="Disordered" evidence="1">
    <location>
        <begin position="170"/>
        <end position="189"/>
    </location>
</feature>
<dbReference type="Gene3D" id="2.60.40.10">
    <property type="entry name" value="Immunoglobulins"/>
    <property type="match status" value="2"/>
</dbReference>
<feature type="region of interest" description="Disordered" evidence="1">
    <location>
        <begin position="106"/>
        <end position="137"/>
    </location>
</feature>
<feature type="region of interest" description="Disordered" evidence="1">
    <location>
        <begin position="1"/>
        <end position="49"/>
    </location>
</feature>
<name>X0ZJB0_9ZZZZ</name>
<dbReference type="AlphaFoldDB" id="X0ZJB0"/>
<feature type="compositionally biased region" description="Polar residues" evidence="1">
    <location>
        <begin position="12"/>
        <end position="28"/>
    </location>
</feature>
<feature type="compositionally biased region" description="Polar residues" evidence="1">
    <location>
        <begin position="180"/>
        <end position="189"/>
    </location>
</feature>
<feature type="compositionally biased region" description="Polar residues" evidence="1">
    <location>
        <begin position="112"/>
        <end position="128"/>
    </location>
</feature>
<dbReference type="InterPro" id="IPR036116">
    <property type="entry name" value="FN3_sf"/>
</dbReference>
<accession>X0ZJB0</accession>
<gene>
    <name evidence="2" type="ORF">S01H1_80534</name>
</gene>
<proteinExistence type="predicted"/>